<proteinExistence type="inferred from homology"/>
<keyword evidence="7" id="KW-0472">Membrane</keyword>
<evidence type="ECO:0000256" key="5">
    <source>
        <dbReference type="ARBA" id="ARBA00022692"/>
    </source>
</evidence>
<evidence type="ECO:0000259" key="8">
    <source>
        <dbReference type="Pfam" id="PF13813"/>
    </source>
</evidence>
<keyword evidence="5" id="KW-0812">Transmembrane</keyword>
<dbReference type="Pfam" id="PF13813">
    <property type="entry name" value="MBOAT_2"/>
    <property type="match status" value="1"/>
</dbReference>
<dbReference type="InterPro" id="IPR044851">
    <property type="entry name" value="Wax_synthase"/>
</dbReference>
<dbReference type="GO" id="GO:0008374">
    <property type="term" value="F:O-acyltransferase activity"/>
    <property type="evidence" value="ECO:0007669"/>
    <property type="project" value="InterPro"/>
</dbReference>
<comment type="subcellular location">
    <subcellularLocation>
        <location evidence="1">Membrane</location>
        <topology evidence="1">Multi-pass membrane protein</topology>
    </subcellularLocation>
</comment>
<evidence type="ECO:0000313" key="9">
    <source>
        <dbReference type="EMBL" id="THH15923.1"/>
    </source>
</evidence>
<name>A0A4V3XF34_9AGAM</name>
<evidence type="ECO:0000256" key="7">
    <source>
        <dbReference type="ARBA" id="ARBA00023136"/>
    </source>
</evidence>
<dbReference type="OrthoDB" id="1077582at2759"/>
<keyword evidence="6" id="KW-1133">Transmembrane helix</keyword>
<organism evidence="9 10">
    <name type="scientific">Bondarzewia mesenterica</name>
    <dbReference type="NCBI Taxonomy" id="1095465"/>
    <lineage>
        <taxon>Eukaryota</taxon>
        <taxon>Fungi</taxon>
        <taxon>Dikarya</taxon>
        <taxon>Basidiomycota</taxon>
        <taxon>Agaricomycotina</taxon>
        <taxon>Agaricomycetes</taxon>
        <taxon>Russulales</taxon>
        <taxon>Bondarzewiaceae</taxon>
        <taxon>Bondarzewia</taxon>
    </lineage>
</organism>
<dbReference type="PANTHER" id="PTHR31595:SF57">
    <property type="entry name" value="OS04G0481900 PROTEIN"/>
    <property type="match status" value="1"/>
</dbReference>
<dbReference type="InterPro" id="IPR032805">
    <property type="entry name" value="Wax_synthase_dom"/>
</dbReference>
<dbReference type="AlphaFoldDB" id="A0A4V3XF34"/>
<comment type="caution">
    <text evidence="9">The sequence shown here is derived from an EMBL/GenBank/DDBJ whole genome shotgun (WGS) entry which is preliminary data.</text>
</comment>
<feature type="domain" description="Wax synthase" evidence="8">
    <location>
        <begin position="218"/>
        <end position="308"/>
    </location>
</feature>
<accession>A0A4V3XF34</accession>
<keyword evidence="4" id="KW-0808">Transferase</keyword>
<dbReference type="Proteomes" id="UP000310158">
    <property type="component" value="Unassembled WGS sequence"/>
</dbReference>
<comment type="similarity">
    <text evidence="3">Belongs to the wax synthase family.</text>
</comment>
<dbReference type="GO" id="GO:0016020">
    <property type="term" value="C:membrane"/>
    <property type="evidence" value="ECO:0007669"/>
    <property type="project" value="UniProtKB-SubCell"/>
</dbReference>
<dbReference type="PANTHER" id="PTHR31595">
    <property type="entry name" value="LONG-CHAIN-ALCOHOL O-FATTY-ACYLTRANSFERASE 3-RELATED"/>
    <property type="match status" value="1"/>
</dbReference>
<sequence>MSTTLKPFPNGLQACVQASLFVGAVSRSRGLRALLFPPILGMSLYMILFTTTGKDSDDIVTWSLIITALLQGSDVLLINDVADLRLVGQKTPTNDLSLFQRCKWASRLLTSPRAIGWVHEPRHVFPPHPPASQSRWNFVKKQSLSALTYFVILDVVHTWIVLSPAFQRDGISLASDGYPMRFLNTALHAAHLWSYMSFGYTAASVVAVALHITEPSEWPALYGRWSDAYTLRRFWGRTWHQVFRRVVSTHGDFVTYRLLKLRKGTFVADNLHRYTAFLVSGIIHAVGEYGMFRDEFREKSGAIRFFLLQATAICVEQEIAKIFKPKPTPLLRWLGYMWTFLWFVHTLPPWMDPQFRRGMADNYGFPFSVTYHLLRGKWELVA</sequence>
<comment type="pathway">
    <text evidence="2">Secondary metabolite biosynthesis.</text>
</comment>
<evidence type="ECO:0000256" key="2">
    <source>
        <dbReference type="ARBA" id="ARBA00005179"/>
    </source>
</evidence>
<gene>
    <name evidence="9" type="ORF">EW146_g4633</name>
</gene>
<evidence type="ECO:0000256" key="6">
    <source>
        <dbReference type="ARBA" id="ARBA00022989"/>
    </source>
</evidence>
<dbReference type="GO" id="GO:0006629">
    <property type="term" value="P:lipid metabolic process"/>
    <property type="evidence" value="ECO:0007669"/>
    <property type="project" value="InterPro"/>
</dbReference>
<keyword evidence="10" id="KW-1185">Reference proteome</keyword>
<evidence type="ECO:0000256" key="1">
    <source>
        <dbReference type="ARBA" id="ARBA00004141"/>
    </source>
</evidence>
<evidence type="ECO:0000256" key="4">
    <source>
        <dbReference type="ARBA" id="ARBA00022679"/>
    </source>
</evidence>
<reference evidence="9 10" key="1">
    <citation type="submission" date="2019-02" db="EMBL/GenBank/DDBJ databases">
        <title>Genome sequencing of the rare red list fungi Bondarzewia mesenterica.</title>
        <authorList>
            <person name="Buettner E."/>
            <person name="Kellner H."/>
        </authorList>
    </citation>
    <scope>NUCLEOTIDE SEQUENCE [LARGE SCALE GENOMIC DNA]</scope>
    <source>
        <strain evidence="9 10">DSM 108281</strain>
    </source>
</reference>
<dbReference type="EMBL" id="SGPL01000183">
    <property type="protein sequence ID" value="THH15923.1"/>
    <property type="molecule type" value="Genomic_DNA"/>
</dbReference>
<evidence type="ECO:0000256" key="3">
    <source>
        <dbReference type="ARBA" id="ARBA00007282"/>
    </source>
</evidence>
<evidence type="ECO:0000313" key="10">
    <source>
        <dbReference type="Proteomes" id="UP000310158"/>
    </source>
</evidence>
<protein>
    <recommendedName>
        <fullName evidence="8">Wax synthase domain-containing protein</fullName>
    </recommendedName>
</protein>